<feature type="region of interest" description="Disordered" evidence="4">
    <location>
        <begin position="1"/>
        <end position="143"/>
    </location>
</feature>
<sequence length="500" mass="54752">MTDNIDDDEALFDDIYEDDSKSEVKDGEKKNENENEEKKPDEKPGSGNSGINSNNNEDDLGTGKPSEMPAARTVPSAGEPTNNGKGGMEQSYAQPQTAQPQVPSQASQMPSEVSQMPSQVSQMPPMQPQYTSQHQSQLPAQRVPDGYNSKGEPVFHDKVKAELDGKEEGKMFIGGLTWETDEESLGKYFGQFGEVTELHIMRDTATGRSRGFAFLTFKDSKSVDEVLKQKHVLDGKLIDPKRAIPREEQDKTGKIFVGGIAPDVTHQEFTDYFKQFGDIIDSQLMLDKDTGKSRGYGFVTYDSADAVARVTRNKYVMFHGRQMEIKKAEPRNQQRKPHGGFGSYGGAAPGYTPVAAGQQMVNPYMQMAGGYYGQGNMAQYWQQMQQMQQYWMRMQQMQQAGGGAGAGQMAQPAGLPEAPAAEGAGRDPSPVGEAGSAGAARADDEDDEVPNPQERPQPRLPSGPRNFRGASRRRAGRGSSHHHSGGGRGRNAGGYHPYRR</sequence>
<protein>
    <recommendedName>
        <fullName evidence="5">RRM domain-containing protein</fullName>
    </recommendedName>
</protein>
<evidence type="ECO:0000313" key="7">
    <source>
        <dbReference type="Proteomes" id="UP000568158"/>
    </source>
</evidence>
<feature type="domain" description="RRM" evidence="5">
    <location>
        <begin position="253"/>
        <end position="330"/>
    </location>
</feature>
<evidence type="ECO:0000313" key="6">
    <source>
        <dbReference type="EMBL" id="KAF6008966.1"/>
    </source>
</evidence>
<dbReference type="Pfam" id="PF00076">
    <property type="entry name" value="RRM_1"/>
    <property type="match status" value="2"/>
</dbReference>
<dbReference type="PANTHER" id="PTHR48032">
    <property type="entry name" value="RNA-BINDING PROTEIN MUSASHI HOMOLOG RBP6"/>
    <property type="match status" value="1"/>
</dbReference>
<organism evidence="6 7">
    <name type="scientific">Dekkera bruxellensis</name>
    <name type="common">Brettanomyces custersii</name>
    <dbReference type="NCBI Taxonomy" id="5007"/>
    <lineage>
        <taxon>Eukaryota</taxon>
        <taxon>Fungi</taxon>
        <taxon>Dikarya</taxon>
        <taxon>Ascomycota</taxon>
        <taxon>Saccharomycotina</taxon>
        <taxon>Pichiomycetes</taxon>
        <taxon>Pichiales</taxon>
        <taxon>Pichiaceae</taxon>
        <taxon>Brettanomyces</taxon>
    </lineage>
</organism>
<feature type="compositionally biased region" description="Basic residues" evidence="4">
    <location>
        <begin position="470"/>
        <end position="485"/>
    </location>
</feature>
<evidence type="ECO:0000259" key="5">
    <source>
        <dbReference type="PROSITE" id="PS50102"/>
    </source>
</evidence>
<dbReference type="PANTHER" id="PTHR48032:SF6">
    <property type="entry name" value="RNA-BINDING (RRM_RBD_RNP MOTIFS) FAMILY PROTEIN"/>
    <property type="match status" value="1"/>
</dbReference>
<dbReference type="AlphaFoldDB" id="A0A8H6BCA9"/>
<accession>A0A8H6BCA9</accession>
<dbReference type="EMBL" id="JABCYN010000032">
    <property type="protein sequence ID" value="KAF6008966.1"/>
    <property type="molecule type" value="Genomic_DNA"/>
</dbReference>
<keyword evidence="2 3" id="KW-0694">RNA-binding</keyword>
<dbReference type="InterPro" id="IPR000504">
    <property type="entry name" value="RRM_dom"/>
</dbReference>
<dbReference type="CDD" id="cd12577">
    <property type="entry name" value="RRM1_Hrp1p"/>
    <property type="match status" value="1"/>
</dbReference>
<reference evidence="6 7" key="1">
    <citation type="journal article" date="2020" name="Appl. Microbiol. Biotechnol.">
        <title>Targeted gene deletion in Brettanomyces bruxellensis with an expression-free CRISPR-Cas9 system.</title>
        <authorList>
            <person name="Varela C."/>
            <person name="Bartel C."/>
            <person name="Onetto C."/>
            <person name="Borneman A."/>
        </authorList>
    </citation>
    <scope>NUCLEOTIDE SEQUENCE [LARGE SCALE GENOMIC DNA]</scope>
    <source>
        <strain evidence="6 7">AWRI1613</strain>
    </source>
</reference>
<name>A0A8H6BCA9_DEKBR</name>
<evidence type="ECO:0000256" key="4">
    <source>
        <dbReference type="SAM" id="MobiDB-lite"/>
    </source>
</evidence>
<feature type="compositionally biased region" description="Low complexity" evidence="4">
    <location>
        <begin position="45"/>
        <end position="55"/>
    </location>
</feature>
<feature type="compositionally biased region" description="Low complexity" evidence="4">
    <location>
        <begin position="407"/>
        <end position="423"/>
    </location>
</feature>
<dbReference type="SUPFAM" id="SSF54928">
    <property type="entry name" value="RNA-binding domain, RBD"/>
    <property type="match status" value="2"/>
</dbReference>
<evidence type="ECO:0000256" key="2">
    <source>
        <dbReference type="ARBA" id="ARBA00022884"/>
    </source>
</evidence>
<feature type="region of interest" description="Disordered" evidence="4">
    <location>
        <begin position="402"/>
        <end position="500"/>
    </location>
</feature>
<feature type="compositionally biased region" description="Polar residues" evidence="4">
    <location>
        <begin position="130"/>
        <end position="139"/>
    </location>
</feature>
<dbReference type="Proteomes" id="UP000568158">
    <property type="component" value="Unassembled WGS sequence"/>
</dbReference>
<dbReference type="FunFam" id="3.30.70.330:FF:000025">
    <property type="entry name" value="RNA-binding protein Musashi homolog 2 isoform X1"/>
    <property type="match status" value="1"/>
</dbReference>
<dbReference type="InterPro" id="IPR034156">
    <property type="entry name" value="Hrp1_RRM1"/>
</dbReference>
<dbReference type="GO" id="GO:0006417">
    <property type="term" value="P:regulation of translation"/>
    <property type="evidence" value="ECO:0007669"/>
    <property type="project" value="TreeGrafter"/>
</dbReference>
<evidence type="ECO:0000256" key="1">
    <source>
        <dbReference type="ARBA" id="ARBA00022737"/>
    </source>
</evidence>
<feature type="compositionally biased region" description="Acidic residues" evidence="4">
    <location>
        <begin position="1"/>
        <end position="17"/>
    </location>
</feature>
<dbReference type="InterPro" id="IPR035979">
    <property type="entry name" value="RBD_domain_sf"/>
</dbReference>
<comment type="caution">
    <text evidence="6">The sequence shown here is derived from an EMBL/GenBank/DDBJ whole genome shotgun (WGS) entry which is preliminary data.</text>
</comment>
<keyword evidence="1" id="KW-0677">Repeat</keyword>
<dbReference type="InterPro" id="IPR012677">
    <property type="entry name" value="Nucleotide-bd_a/b_plait_sf"/>
</dbReference>
<dbReference type="GO" id="GO:0003729">
    <property type="term" value="F:mRNA binding"/>
    <property type="evidence" value="ECO:0007669"/>
    <property type="project" value="TreeGrafter"/>
</dbReference>
<dbReference type="PROSITE" id="PS50102">
    <property type="entry name" value="RRM"/>
    <property type="match status" value="2"/>
</dbReference>
<feature type="compositionally biased region" description="Low complexity" evidence="4">
    <location>
        <begin position="110"/>
        <end position="124"/>
    </location>
</feature>
<feature type="region of interest" description="Disordered" evidence="4">
    <location>
        <begin position="325"/>
        <end position="346"/>
    </location>
</feature>
<dbReference type="Gene3D" id="3.30.70.330">
    <property type="match status" value="2"/>
</dbReference>
<feature type="compositionally biased region" description="Basic and acidic residues" evidence="4">
    <location>
        <begin position="18"/>
        <end position="44"/>
    </location>
</feature>
<dbReference type="SMART" id="SM00360">
    <property type="entry name" value="RRM"/>
    <property type="match status" value="2"/>
</dbReference>
<evidence type="ECO:0000256" key="3">
    <source>
        <dbReference type="PROSITE-ProRule" id="PRU00176"/>
    </source>
</evidence>
<feature type="compositionally biased region" description="Polar residues" evidence="4">
    <location>
        <begin position="91"/>
        <end position="109"/>
    </location>
</feature>
<feature type="domain" description="RRM" evidence="5">
    <location>
        <begin position="169"/>
        <end position="251"/>
    </location>
</feature>
<gene>
    <name evidence="6" type="ORF">HII12_003855</name>
</gene>
<proteinExistence type="predicted"/>